<dbReference type="PANTHER" id="PTHR34980:SF2">
    <property type="entry name" value="INNER MEMBRANE PROTEIN YHAH-RELATED"/>
    <property type="match status" value="1"/>
</dbReference>
<keyword evidence="1" id="KW-0812">Transmembrane</keyword>
<comment type="caution">
    <text evidence="2">The sequence shown here is derived from an EMBL/GenBank/DDBJ whole genome shotgun (WGS) entry which is preliminary data.</text>
</comment>
<feature type="transmembrane region" description="Helical" evidence="1">
    <location>
        <begin position="158"/>
        <end position="178"/>
    </location>
</feature>
<dbReference type="Pfam" id="PF05656">
    <property type="entry name" value="DUF805"/>
    <property type="match status" value="1"/>
</dbReference>
<dbReference type="PANTHER" id="PTHR34980">
    <property type="entry name" value="INNER MEMBRANE PROTEIN-RELATED-RELATED"/>
    <property type="match status" value="1"/>
</dbReference>
<dbReference type="RefSeq" id="WP_353984491.1">
    <property type="nucleotide sequence ID" value="NZ_JBEWLY010000017.1"/>
</dbReference>
<organism evidence="2 3">
    <name type="scientific">Novosphingobium kalidii</name>
    <dbReference type="NCBI Taxonomy" id="3230299"/>
    <lineage>
        <taxon>Bacteria</taxon>
        <taxon>Pseudomonadati</taxon>
        <taxon>Pseudomonadota</taxon>
        <taxon>Alphaproteobacteria</taxon>
        <taxon>Sphingomonadales</taxon>
        <taxon>Sphingomonadaceae</taxon>
        <taxon>Novosphingobium</taxon>
    </lineage>
</organism>
<evidence type="ECO:0000313" key="2">
    <source>
        <dbReference type="EMBL" id="MET1756001.1"/>
    </source>
</evidence>
<dbReference type="EMBL" id="JBEWLY010000017">
    <property type="protein sequence ID" value="MET1756001.1"/>
    <property type="molecule type" value="Genomic_DNA"/>
</dbReference>
<keyword evidence="1" id="KW-1133">Transmembrane helix</keyword>
<feature type="transmembrane region" description="Helical" evidence="1">
    <location>
        <begin position="113"/>
        <end position="133"/>
    </location>
</feature>
<keyword evidence="3" id="KW-1185">Reference proteome</keyword>
<proteinExistence type="predicted"/>
<name>A0ABV2D2A1_9SPHN</name>
<accession>A0ABV2D2A1</accession>
<feature type="transmembrane region" description="Helical" evidence="1">
    <location>
        <begin position="24"/>
        <end position="47"/>
    </location>
</feature>
<dbReference type="Proteomes" id="UP001548713">
    <property type="component" value="Unassembled WGS sequence"/>
</dbReference>
<keyword evidence="1" id="KW-0472">Membrane</keyword>
<reference evidence="2 3" key="1">
    <citation type="submission" date="2024-07" db="EMBL/GenBank/DDBJ databases">
        <title>Novosphingobium kalidii RD2P27.</title>
        <authorList>
            <person name="Sun J.-Q."/>
        </authorList>
    </citation>
    <scope>NUCLEOTIDE SEQUENCE [LARGE SCALE GENOMIC DNA]</scope>
    <source>
        <strain evidence="2 3">RD2P27</strain>
    </source>
</reference>
<evidence type="ECO:0000256" key="1">
    <source>
        <dbReference type="SAM" id="Phobius"/>
    </source>
</evidence>
<gene>
    <name evidence="2" type="ORF">ABVV53_11110</name>
</gene>
<sequence length="194" mass="21068">MLKAIKYNLTHLTDFGGRDSRSTFWLYVLFLALLHTAISLLVSVPIAGSMMGDALVRVQRGASEAEMQQRLFERIGDIMRFSMWLSAVLSLALAALLVAAFARRLHDSGRPGWIAVVAAAMQVLAVIMALATMDDAIRMVALAQTGDLEAVEELRGQFLLQGLLGWVPLILVVVFGIWPSTPADNRYGAAPAAD</sequence>
<evidence type="ECO:0000313" key="3">
    <source>
        <dbReference type="Proteomes" id="UP001548713"/>
    </source>
</evidence>
<protein>
    <submittedName>
        <fullName evidence="2">DUF805 domain-containing protein</fullName>
    </submittedName>
</protein>
<dbReference type="InterPro" id="IPR008523">
    <property type="entry name" value="DUF805"/>
</dbReference>
<feature type="transmembrane region" description="Helical" evidence="1">
    <location>
        <begin position="81"/>
        <end position="101"/>
    </location>
</feature>